<evidence type="ECO:0000313" key="2">
    <source>
        <dbReference type="EMBL" id="GCC49770.1"/>
    </source>
</evidence>
<feature type="compositionally biased region" description="Basic residues" evidence="1">
    <location>
        <begin position="1"/>
        <end position="11"/>
    </location>
</feature>
<feature type="region of interest" description="Disordered" evidence="1">
    <location>
        <begin position="1"/>
        <end position="23"/>
    </location>
</feature>
<accession>A0A401U4I5</accession>
<gene>
    <name evidence="2" type="ORF">chiPu_0033845</name>
</gene>
<dbReference type="Proteomes" id="UP000287033">
    <property type="component" value="Unassembled WGS sequence"/>
</dbReference>
<comment type="caution">
    <text evidence="2">The sequence shown here is derived from an EMBL/GenBank/DDBJ whole genome shotgun (WGS) entry which is preliminary data.</text>
</comment>
<proteinExistence type="predicted"/>
<dbReference type="EMBL" id="BEZZ01273717">
    <property type="protein sequence ID" value="GCC49770.1"/>
    <property type="molecule type" value="Genomic_DNA"/>
</dbReference>
<dbReference type="AlphaFoldDB" id="A0A401U4I5"/>
<protein>
    <submittedName>
        <fullName evidence="2">Uncharacterized protein</fullName>
    </submittedName>
</protein>
<evidence type="ECO:0000256" key="1">
    <source>
        <dbReference type="SAM" id="MobiDB-lite"/>
    </source>
</evidence>
<name>A0A401U4I5_CHIPU</name>
<keyword evidence="3" id="KW-1185">Reference proteome</keyword>
<organism evidence="2 3">
    <name type="scientific">Chiloscyllium punctatum</name>
    <name type="common">Brownbanded bambooshark</name>
    <name type="synonym">Hemiscyllium punctatum</name>
    <dbReference type="NCBI Taxonomy" id="137246"/>
    <lineage>
        <taxon>Eukaryota</taxon>
        <taxon>Metazoa</taxon>
        <taxon>Chordata</taxon>
        <taxon>Craniata</taxon>
        <taxon>Vertebrata</taxon>
        <taxon>Chondrichthyes</taxon>
        <taxon>Elasmobranchii</taxon>
        <taxon>Galeomorphii</taxon>
        <taxon>Galeoidea</taxon>
        <taxon>Orectolobiformes</taxon>
        <taxon>Hemiscylliidae</taxon>
        <taxon>Chiloscyllium</taxon>
    </lineage>
</organism>
<sequence length="89" mass="9574">MGHRGTGHHPSCRLGRSRAAPPWSGVTWRAVQPGLPSRALSDRNQGQPTGQQVCWAPVPRLAPDSGLPECRPQWVGSAASRCQGSAYEF</sequence>
<evidence type="ECO:0000313" key="3">
    <source>
        <dbReference type="Proteomes" id="UP000287033"/>
    </source>
</evidence>
<reference evidence="2 3" key="1">
    <citation type="journal article" date="2018" name="Nat. Ecol. Evol.">
        <title>Shark genomes provide insights into elasmobranch evolution and the origin of vertebrates.</title>
        <authorList>
            <person name="Hara Y"/>
            <person name="Yamaguchi K"/>
            <person name="Onimaru K"/>
            <person name="Kadota M"/>
            <person name="Koyanagi M"/>
            <person name="Keeley SD"/>
            <person name="Tatsumi K"/>
            <person name="Tanaka K"/>
            <person name="Motone F"/>
            <person name="Kageyama Y"/>
            <person name="Nozu R"/>
            <person name="Adachi N"/>
            <person name="Nishimura O"/>
            <person name="Nakagawa R"/>
            <person name="Tanegashima C"/>
            <person name="Kiyatake I"/>
            <person name="Matsumoto R"/>
            <person name="Murakumo K"/>
            <person name="Nishida K"/>
            <person name="Terakita A"/>
            <person name="Kuratani S"/>
            <person name="Sato K"/>
            <person name="Hyodo S Kuraku.S."/>
        </authorList>
    </citation>
    <scope>NUCLEOTIDE SEQUENCE [LARGE SCALE GENOMIC DNA]</scope>
</reference>